<feature type="domain" description="TNase-like" evidence="1">
    <location>
        <begin position="49"/>
        <end position="174"/>
    </location>
</feature>
<accession>A0A6C0E2H2</accession>
<dbReference type="SUPFAM" id="SSF50199">
    <property type="entry name" value="Staphylococcal nuclease"/>
    <property type="match status" value="1"/>
</dbReference>
<dbReference type="EMBL" id="MN739720">
    <property type="protein sequence ID" value="QHT22723.1"/>
    <property type="molecule type" value="Genomic_DNA"/>
</dbReference>
<proteinExistence type="predicted"/>
<dbReference type="Pfam" id="PF00565">
    <property type="entry name" value="SNase"/>
    <property type="match status" value="1"/>
</dbReference>
<evidence type="ECO:0000259" key="1">
    <source>
        <dbReference type="PROSITE" id="PS50830"/>
    </source>
</evidence>
<reference evidence="2" key="1">
    <citation type="journal article" date="2020" name="Nature">
        <title>Giant virus diversity and host interactions through global metagenomics.</title>
        <authorList>
            <person name="Schulz F."/>
            <person name="Roux S."/>
            <person name="Paez-Espino D."/>
            <person name="Jungbluth S."/>
            <person name="Walsh D.A."/>
            <person name="Denef V.J."/>
            <person name="McMahon K.D."/>
            <person name="Konstantinidis K.T."/>
            <person name="Eloe-Fadrosh E.A."/>
            <person name="Kyrpides N.C."/>
            <person name="Woyke T."/>
        </authorList>
    </citation>
    <scope>NUCLEOTIDE SEQUENCE</scope>
    <source>
        <strain evidence="2">GVMAG-M-3300023179-114</strain>
    </source>
</reference>
<name>A0A6C0E2H2_9ZZZZ</name>
<evidence type="ECO:0000313" key="2">
    <source>
        <dbReference type="EMBL" id="QHT22723.1"/>
    </source>
</evidence>
<protein>
    <recommendedName>
        <fullName evidence="1">TNase-like domain-containing protein</fullName>
    </recommendedName>
</protein>
<sequence length="174" mass="20032">MKITNYIQKLLGRCMCCYPSQAIPIDKGICKPDTVCIIDYKETIPFVPDIQDGHVIKVYDGDTITIASKLPYVDSPLYRFQVRLKGIDCPEIKGKTEDEIFIALCAKKEMELMVMQKRVTLKNVTIEKYGRLLADVYVNDIYVNGHMLKNRLAVPYDGKTKKPPENWKVYHQQP</sequence>
<organism evidence="2">
    <name type="scientific">viral metagenome</name>
    <dbReference type="NCBI Taxonomy" id="1070528"/>
    <lineage>
        <taxon>unclassified sequences</taxon>
        <taxon>metagenomes</taxon>
        <taxon>organismal metagenomes</taxon>
    </lineage>
</organism>
<dbReference type="InterPro" id="IPR035437">
    <property type="entry name" value="SNase_OB-fold_sf"/>
</dbReference>
<dbReference type="Gene3D" id="2.40.50.90">
    <property type="match status" value="1"/>
</dbReference>
<dbReference type="PROSITE" id="PS50830">
    <property type="entry name" value="TNASE_3"/>
    <property type="match status" value="1"/>
</dbReference>
<dbReference type="AlphaFoldDB" id="A0A6C0E2H2"/>
<dbReference type="SMART" id="SM00318">
    <property type="entry name" value="SNc"/>
    <property type="match status" value="1"/>
</dbReference>
<dbReference type="InterPro" id="IPR016071">
    <property type="entry name" value="Staphylococal_nuclease_OB-fold"/>
</dbReference>